<evidence type="ECO:0000256" key="3">
    <source>
        <dbReference type="PROSITE-ProRule" id="PRU00267"/>
    </source>
</evidence>
<reference evidence="6" key="1">
    <citation type="journal article" date="2005" name="Eukaryot. Cell">
        <title>The high-mobility-group domain transcription factor Rop1 is a direct regulator of prf1 in Ustilago maydis.</title>
        <authorList>
            <person name="Brefort T."/>
            <person name="Muller P."/>
            <person name="Kahmann R."/>
        </authorList>
    </citation>
    <scope>NUCLEOTIDE SEQUENCE</scope>
    <source>
        <strain evidence="6">521</strain>
    </source>
</reference>
<feature type="compositionally biased region" description="Low complexity" evidence="4">
    <location>
        <begin position="140"/>
        <end position="163"/>
    </location>
</feature>
<feature type="compositionally biased region" description="Polar residues" evidence="4">
    <location>
        <begin position="434"/>
        <end position="454"/>
    </location>
</feature>
<feature type="region of interest" description="Disordered" evidence="4">
    <location>
        <begin position="36"/>
        <end position="66"/>
    </location>
</feature>
<dbReference type="PANTHER" id="PTHR45789:SF2">
    <property type="entry name" value="FI18025P1"/>
    <property type="match status" value="1"/>
</dbReference>
<accession>Q5SC92</accession>
<dbReference type="CDD" id="cd01389">
    <property type="entry name" value="HMG-box_ROX1-like"/>
    <property type="match status" value="1"/>
</dbReference>
<dbReference type="PROSITE" id="PS50118">
    <property type="entry name" value="HMG_BOX_2"/>
    <property type="match status" value="1"/>
</dbReference>
<keyword evidence="2 3" id="KW-0539">Nucleus</keyword>
<feature type="region of interest" description="Disordered" evidence="4">
    <location>
        <begin position="216"/>
        <end position="248"/>
    </location>
</feature>
<feature type="domain" description="HMG box" evidence="5">
    <location>
        <begin position="243"/>
        <end position="321"/>
    </location>
</feature>
<dbReference type="InterPro" id="IPR009071">
    <property type="entry name" value="HMG_box_dom"/>
</dbReference>
<feature type="compositionally biased region" description="Polar residues" evidence="4">
    <location>
        <begin position="524"/>
        <end position="534"/>
    </location>
</feature>
<dbReference type="PANTHER" id="PTHR45789">
    <property type="entry name" value="FI18025P1"/>
    <property type="match status" value="1"/>
</dbReference>
<proteinExistence type="predicted"/>
<gene>
    <name evidence="6" type="primary">rop1</name>
</gene>
<dbReference type="GO" id="GO:0003677">
    <property type="term" value="F:DNA binding"/>
    <property type="evidence" value="ECO:0007669"/>
    <property type="project" value="UniProtKB-UniRule"/>
</dbReference>
<dbReference type="Gene3D" id="1.10.30.10">
    <property type="entry name" value="High mobility group box domain"/>
    <property type="match status" value="1"/>
</dbReference>
<evidence type="ECO:0000313" key="6">
    <source>
        <dbReference type="EMBL" id="AAV54028.1"/>
    </source>
</evidence>
<name>Q5SC92_MYCMD</name>
<feature type="region of interest" description="Disordered" evidence="4">
    <location>
        <begin position="603"/>
        <end position="625"/>
    </location>
</feature>
<feature type="DNA-binding region" description="HMG box" evidence="3">
    <location>
        <begin position="243"/>
        <end position="321"/>
    </location>
</feature>
<evidence type="ECO:0000256" key="2">
    <source>
        <dbReference type="ARBA" id="ARBA00023242"/>
    </source>
</evidence>
<dbReference type="Pfam" id="PF00505">
    <property type="entry name" value="HMG_box"/>
    <property type="match status" value="1"/>
</dbReference>
<dbReference type="AlphaFoldDB" id="Q5SC92"/>
<dbReference type="VEuPathDB" id="FungiDB:UMAG_12033"/>
<protein>
    <submittedName>
        <fullName evidence="6">HMG-box transcription factor Rop1-2</fullName>
    </submittedName>
</protein>
<keyword evidence="1 3" id="KW-0238">DNA-binding</keyword>
<feature type="region of interest" description="Disordered" evidence="4">
    <location>
        <begin position="93"/>
        <end position="163"/>
    </location>
</feature>
<organism evidence="6">
    <name type="scientific">Mycosarcoma maydis</name>
    <name type="common">Corn smut fungus</name>
    <name type="synonym">Ustilago maydis</name>
    <dbReference type="NCBI Taxonomy" id="5270"/>
    <lineage>
        <taxon>Eukaryota</taxon>
        <taxon>Fungi</taxon>
        <taxon>Dikarya</taxon>
        <taxon>Basidiomycota</taxon>
        <taxon>Ustilaginomycotina</taxon>
        <taxon>Ustilaginomycetes</taxon>
        <taxon>Ustilaginales</taxon>
        <taxon>Ustilaginaceae</taxon>
        <taxon>Mycosarcoma</taxon>
    </lineage>
</organism>
<evidence type="ECO:0000256" key="1">
    <source>
        <dbReference type="ARBA" id="ARBA00023125"/>
    </source>
</evidence>
<evidence type="ECO:0000256" key="4">
    <source>
        <dbReference type="SAM" id="MobiDB-lite"/>
    </source>
</evidence>
<feature type="region of interest" description="Disordered" evidence="4">
    <location>
        <begin position="380"/>
        <end position="405"/>
    </location>
</feature>
<feature type="region of interest" description="Disordered" evidence="4">
    <location>
        <begin position="524"/>
        <end position="564"/>
    </location>
</feature>
<sequence length="625" mass="68513">MKVISRVFINKTGPHKVSRPDRNVFISMMAQQGYGIGPGPSRLSQWDDRGLGQARTETEAPAPPSSHFVALARPTFADAAPLFSSSSSSYDHIDGGVRAEPSSDPLANITSQQQNESQSSATYTSALSNHPTHYNQYTDSSQHNAHSSSHALQHASSQLSYQQLQQQQQQLQLQHQNYQYHLQLSSNQPLDVHMPGDLTASQSLGVHHAPESYALHHHPAHQQSDPEGQRKSYDRAETAEPHTPRPPNAWILYRSQKFREIQQNRNSQCRSGLTEKPKSQAEISRIVSQMWQNESSAVKQKFEAMADEKKLAHQKMYPTYRYRPKKKAKAKQSASSQRDASQRRIWDEKAIKKETYGAYAGGSQDYDASEGGFMVRHATDRRGDSEPQYPGAGHDASVSSSMHDLVGRDLISRRPLFGERRERGELATPANYGRSISASLSPGEGTSFSYNNSRMHPFGERPSSLLRQESPRVSDASSEPPTSSGVYTNSHWPDADTLGGLSCNTYFDGSASRSATTGYTTIANSRMPSSSLMGSNAMGGASLPTLPSPQQQPPRQSIPSQHLQHPIGYSESSLSFQGLTGAGNSFRPSAMTHPVARFAPSFSESKAEVSNGLTLSSSNESASGH</sequence>
<dbReference type="SMART" id="SM00398">
    <property type="entry name" value="HMG"/>
    <property type="match status" value="1"/>
</dbReference>
<dbReference type="EMBL" id="AY677184">
    <property type="protein sequence ID" value="AAV54028.1"/>
    <property type="molecule type" value="Genomic_DNA"/>
</dbReference>
<feature type="region of interest" description="Disordered" evidence="4">
    <location>
        <begin position="428"/>
        <end position="491"/>
    </location>
</feature>
<dbReference type="InterPro" id="IPR051356">
    <property type="entry name" value="SOX/SOX-like_TF"/>
</dbReference>
<feature type="compositionally biased region" description="Polar residues" evidence="4">
    <location>
        <begin position="475"/>
        <end position="491"/>
    </location>
</feature>
<dbReference type="GO" id="GO:0005634">
    <property type="term" value="C:nucleus"/>
    <property type="evidence" value="ECO:0007669"/>
    <property type="project" value="UniProtKB-UniRule"/>
</dbReference>
<dbReference type="SUPFAM" id="SSF47095">
    <property type="entry name" value="HMG-box"/>
    <property type="match status" value="1"/>
</dbReference>
<feature type="compositionally biased region" description="Polar residues" evidence="4">
    <location>
        <begin position="108"/>
        <end position="139"/>
    </location>
</feature>
<evidence type="ECO:0000259" key="5">
    <source>
        <dbReference type="PROSITE" id="PS50118"/>
    </source>
</evidence>
<dbReference type="InterPro" id="IPR036910">
    <property type="entry name" value="HMG_box_dom_sf"/>
</dbReference>
<feature type="compositionally biased region" description="Basic and acidic residues" evidence="4">
    <location>
        <begin position="227"/>
        <end position="243"/>
    </location>
</feature>
<feature type="compositionally biased region" description="Polar residues" evidence="4">
    <location>
        <begin position="611"/>
        <end position="625"/>
    </location>
</feature>
<feature type="region of interest" description="Disordered" evidence="4">
    <location>
        <begin position="315"/>
        <end position="346"/>
    </location>
</feature>